<dbReference type="PANTHER" id="PTHR33524:SF1">
    <property type="entry name" value="SET DOMAIN-CONTAINING PROTEIN"/>
    <property type="match status" value="1"/>
</dbReference>
<accession>A0A9E7H222</accession>
<dbReference type="AlphaFoldDB" id="A0A9E7H222"/>
<organism evidence="1 2">
    <name type="scientific">Musa troglodytarum</name>
    <name type="common">fe'i banana</name>
    <dbReference type="NCBI Taxonomy" id="320322"/>
    <lineage>
        <taxon>Eukaryota</taxon>
        <taxon>Viridiplantae</taxon>
        <taxon>Streptophyta</taxon>
        <taxon>Embryophyta</taxon>
        <taxon>Tracheophyta</taxon>
        <taxon>Spermatophyta</taxon>
        <taxon>Magnoliopsida</taxon>
        <taxon>Liliopsida</taxon>
        <taxon>Zingiberales</taxon>
        <taxon>Musaceae</taxon>
        <taxon>Musa</taxon>
    </lineage>
</organism>
<reference evidence="1" key="1">
    <citation type="submission" date="2022-05" db="EMBL/GenBank/DDBJ databases">
        <title>The Musa troglodytarum L. genome provides insights into the mechanism of non-climacteric behaviour and enrichment of carotenoids.</title>
        <authorList>
            <person name="Wang J."/>
        </authorList>
    </citation>
    <scope>NUCLEOTIDE SEQUENCE</scope>
    <source>
        <tissue evidence="1">Leaf</tissue>
    </source>
</reference>
<sequence>MASEELDRNFSELHVTRDSDCNGKSKILENQAVDGDVQITCFTEDLHDVTLHFQIIKLAKQIFVWIGCNTAKFGHLYAAAITRPNDQAAVTPILGGTSDNTGSGIARRLVLKTGLNIIVACNIPKDSPMLEATAERKLAEKLRSLGYIRPKPGGMKTAVKVLAKNPMFARDPRHLQFEADINRLFLYTSYNRLGKNAEENDADEIIEMANKASVKDQQKQVQENIHFQIKSMCKIMDEILRVDNKIIPDPPSSIPCSQNGPRRRSGLSFAIGKGTPSASEPAYYRCIPGYPRVDASNSYLITRYDGNVINAQPWGPGGETRELWDGFYHPQCNPDTSEETGRGSDRMWRMLSKPLEASNRGAIGEVLERRNPLAFGHVANHPPKGIAPNVM</sequence>
<evidence type="ECO:0008006" key="3">
    <source>
        <dbReference type="Google" id="ProtNLM"/>
    </source>
</evidence>
<keyword evidence="2" id="KW-1185">Reference proteome</keyword>
<dbReference type="InterPro" id="IPR040415">
    <property type="entry name" value="SETD9"/>
</dbReference>
<dbReference type="EMBL" id="CP097510">
    <property type="protein sequence ID" value="URE26054.1"/>
    <property type="molecule type" value="Genomic_DNA"/>
</dbReference>
<dbReference type="InterPro" id="IPR032157">
    <property type="entry name" value="PAC4"/>
</dbReference>
<protein>
    <recommendedName>
        <fullName evidence="3">Proteasome assembly chaperone 4</fullName>
    </recommendedName>
</protein>
<evidence type="ECO:0000313" key="2">
    <source>
        <dbReference type="Proteomes" id="UP001055439"/>
    </source>
</evidence>
<gene>
    <name evidence="1" type="ORF">MUK42_18112</name>
</gene>
<proteinExistence type="predicted"/>
<dbReference type="Pfam" id="PF16093">
    <property type="entry name" value="PAC4"/>
    <property type="match status" value="1"/>
</dbReference>
<feature type="non-terminal residue" evidence="1">
    <location>
        <position position="391"/>
    </location>
</feature>
<dbReference type="Proteomes" id="UP001055439">
    <property type="component" value="Chromosome 8"/>
</dbReference>
<dbReference type="PANTHER" id="PTHR33524">
    <property type="entry name" value="C5ORF35"/>
    <property type="match status" value="1"/>
</dbReference>
<dbReference type="GO" id="GO:0043248">
    <property type="term" value="P:proteasome assembly"/>
    <property type="evidence" value="ECO:0007669"/>
    <property type="project" value="InterPro"/>
</dbReference>
<evidence type="ECO:0000313" key="1">
    <source>
        <dbReference type="EMBL" id="URE26054.1"/>
    </source>
</evidence>
<name>A0A9E7H222_9LILI</name>
<dbReference type="OrthoDB" id="442460at2759"/>